<dbReference type="SUPFAM" id="SSF54495">
    <property type="entry name" value="UBC-like"/>
    <property type="match status" value="1"/>
</dbReference>
<dbReference type="InterPro" id="IPR000608">
    <property type="entry name" value="UBC"/>
</dbReference>
<feature type="compositionally biased region" description="Low complexity" evidence="1">
    <location>
        <begin position="224"/>
        <end position="234"/>
    </location>
</feature>
<feature type="compositionally biased region" description="Polar residues" evidence="1">
    <location>
        <begin position="235"/>
        <end position="246"/>
    </location>
</feature>
<dbReference type="Gene3D" id="3.10.110.10">
    <property type="entry name" value="Ubiquitin Conjugating Enzyme"/>
    <property type="match status" value="1"/>
</dbReference>
<sequence>MTEVHNDHTTDVCSPLFVEYRLMKEFVLFQQQTIQNVYLIPSYESPFKWFGVLFVHEGLYQGAVLRFTFHIPVNYPECDNPYPSIFFDNAPFHPLVDPESGKLDSTKLISEWNPRVHQFWQLIVYTKKAFIFVERELNYDVNENSEKPEDVHYLKVVNMYRDNQELLVNKIAQTVETSKTLIYQPPKDKDDPHAIIFTEVDPATLESWKNRLLSLAHFKEDPSTKSTPSPSPSSLDNNNRSNMGLSWVQNDIPFSRPIV</sequence>
<evidence type="ECO:0000313" key="4">
    <source>
        <dbReference type="Proteomes" id="UP000015104"/>
    </source>
</evidence>
<organism evidence="3 4">
    <name type="scientific">Tetranychus urticae</name>
    <name type="common">Two-spotted spider mite</name>
    <dbReference type="NCBI Taxonomy" id="32264"/>
    <lineage>
        <taxon>Eukaryota</taxon>
        <taxon>Metazoa</taxon>
        <taxon>Ecdysozoa</taxon>
        <taxon>Arthropoda</taxon>
        <taxon>Chelicerata</taxon>
        <taxon>Arachnida</taxon>
        <taxon>Acari</taxon>
        <taxon>Acariformes</taxon>
        <taxon>Trombidiformes</taxon>
        <taxon>Prostigmata</taxon>
        <taxon>Eleutherengona</taxon>
        <taxon>Raphignathae</taxon>
        <taxon>Tetranychoidea</taxon>
        <taxon>Tetranychidae</taxon>
        <taxon>Tetranychus</taxon>
    </lineage>
</organism>
<evidence type="ECO:0000256" key="1">
    <source>
        <dbReference type="SAM" id="MobiDB-lite"/>
    </source>
</evidence>
<reference evidence="4" key="1">
    <citation type="submission" date="2011-08" db="EMBL/GenBank/DDBJ databases">
        <authorList>
            <person name="Rombauts S."/>
        </authorList>
    </citation>
    <scope>NUCLEOTIDE SEQUENCE</scope>
    <source>
        <strain evidence="4">London</strain>
    </source>
</reference>
<protein>
    <recommendedName>
        <fullName evidence="2">UBC core domain-containing protein</fullName>
    </recommendedName>
</protein>
<keyword evidence="4" id="KW-1185">Reference proteome</keyword>
<dbReference type="eggNOG" id="KOG0429">
    <property type="taxonomic scope" value="Eukaryota"/>
</dbReference>
<feature type="region of interest" description="Disordered" evidence="1">
    <location>
        <begin position="219"/>
        <end position="246"/>
    </location>
</feature>
<dbReference type="HOGENOM" id="CLU_083049_0_0_1"/>
<dbReference type="Pfam" id="PF00179">
    <property type="entry name" value="UQ_con"/>
    <property type="match status" value="1"/>
</dbReference>
<dbReference type="OMA" id="DQHHIWH"/>
<dbReference type="PROSITE" id="PS50127">
    <property type="entry name" value="UBC_2"/>
    <property type="match status" value="1"/>
</dbReference>
<dbReference type="EnsemblMetazoa" id="tetur32g01650.1">
    <property type="protein sequence ID" value="tetur32g01650.1"/>
    <property type="gene ID" value="tetur32g01650"/>
</dbReference>
<name>T1L213_TETUR</name>
<gene>
    <name evidence="3" type="primary">107369508</name>
</gene>
<proteinExistence type="predicted"/>
<accession>T1L213</accession>
<dbReference type="AlphaFoldDB" id="T1L213"/>
<dbReference type="InterPro" id="IPR016135">
    <property type="entry name" value="UBQ-conjugating_enzyme/RWD"/>
</dbReference>
<dbReference type="CDD" id="cd23814">
    <property type="entry name" value="UEV_AKTIP"/>
    <property type="match status" value="1"/>
</dbReference>
<dbReference type="OrthoDB" id="5596422at2759"/>
<evidence type="ECO:0000313" key="3">
    <source>
        <dbReference type="EnsemblMetazoa" id="tetur32g01650.1"/>
    </source>
</evidence>
<dbReference type="SMART" id="SM00212">
    <property type="entry name" value="UBCc"/>
    <property type="match status" value="1"/>
</dbReference>
<reference evidence="3" key="2">
    <citation type="submission" date="2015-06" db="UniProtKB">
        <authorList>
            <consortium name="EnsemblMetazoa"/>
        </authorList>
    </citation>
    <scope>IDENTIFICATION</scope>
</reference>
<dbReference type="Proteomes" id="UP000015104">
    <property type="component" value="Unassembled WGS sequence"/>
</dbReference>
<feature type="domain" description="UBC core" evidence="2">
    <location>
        <begin position="17"/>
        <end position="180"/>
    </location>
</feature>
<dbReference type="KEGG" id="tut:107369508"/>
<dbReference type="STRING" id="32264.T1L213"/>
<dbReference type="EMBL" id="CAEY01000924">
    <property type="status" value="NOT_ANNOTATED_CDS"/>
    <property type="molecule type" value="Genomic_DNA"/>
</dbReference>
<evidence type="ECO:0000259" key="2">
    <source>
        <dbReference type="PROSITE" id="PS50127"/>
    </source>
</evidence>